<evidence type="ECO:0000256" key="4">
    <source>
        <dbReference type="ARBA" id="ARBA00022692"/>
    </source>
</evidence>
<evidence type="ECO:0000313" key="9">
    <source>
        <dbReference type="Proteomes" id="UP000061660"/>
    </source>
</evidence>
<keyword evidence="6 7" id="KW-0472">Membrane</keyword>
<feature type="transmembrane region" description="Helical" evidence="7">
    <location>
        <begin position="90"/>
        <end position="114"/>
    </location>
</feature>
<feature type="transmembrane region" description="Helical" evidence="7">
    <location>
        <begin position="24"/>
        <end position="46"/>
    </location>
</feature>
<dbReference type="InterPro" id="IPR000515">
    <property type="entry name" value="MetI-like"/>
</dbReference>
<evidence type="ECO:0000256" key="1">
    <source>
        <dbReference type="ARBA" id="ARBA00004651"/>
    </source>
</evidence>
<comment type="subcellular location">
    <subcellularLocation>
        <location evidence="1 7">Cell membrane</location>
        <topology evidence="1 7">Multi-pass membrane protein</topology>
    </subcellularLocation>
</comment>
<evidence type="ECO:0000256" key="7">
    <source>
        <dbReference type="RuleBase" id="RU363032"/>
    </source>
</evidence>
<accession>A0A0U2M1T3</accession>
<dbReference type="InterPro" id="IPR035906">
    <property type="entry name" value="MetI-like_sf"/>
</dbReference>
<dbReference type="Pfam" id="PF12911">
    <property type="entry name" value="OppC_N"/>
    <property type="match status" value="1"/>
</dbReference>
<dbReference type="Proteomes" id="UP000061660">
    <property type="component" value="Chromosome"/>
</dbReference>
<dbReference type="PANTHER" id="PTHR43386:SF25">
    <property type="entry name" value="PEPTIDE ABC TRANSPORTER PERMEASE PROTEIN"/>
    <property type="match status" value="1"/>
</dbReference>
<feature type="transmembrane region" description="Helical" evidence="7">
    <location>
        <begin position="207"/>
        <end position="232"/>
    </location>
</feature>
<evidence type="ECO:0000256" key="6">
    <source>
        <dbReference type="ARBA" id="ARBA00023136"/>
    </source>
</evidence>
<dbReference type="InterPro" id="IPR025966">
    <property type="entry name" value="OppC_N"/>
</dbReference>
<evidence type="ECO:0000256" key="5">
    <source>
        <dbReference type="ARBA" id="ARBA00022989"/>
    </source>
</evidence>
<dbReference type="RefSeq" id="WP_074730088.1">
    <property type="nucleotide sequence ID" value="NZ_CP013652.1"/>
</dbReference>
<feature type="transmembrane region" description="Helical" evidence="7">
    <location>
        <begin position="253"/>
        <end position="275"/>
    </location>
</feature>
<dbReference type="CDD" id="cd06261">
    <property type="entry name" value="TM_PBP2"/>
    <property type="match status" value="1"/>
</dbReference>
<dbReference type="AlphaFoldDB" id="A0A0U2M1T3"/>
<dbReference type="Gene3D" id="1.10.3720.10">
    <property type="entry name" value="MetI-like"/>
    <property type="match status" value="1"/>
</dbReference>
<dbReference type="InterPro" id="IPR050366">
    <property type="entry name" value="BP-dependent_transpt_permease"/>
</dbReference>
<dbReference type="PANTHER" id="PTHR43386">
    <property type="entry name" value="OLIGOPEPTIDE TRANSPORT SYSTEM PERMEASE PROTEIN APPC"/>
    <property type="match status" value="1"/>
</dbReference>
<name>A0A0U2M1T3_9BACL</name>
<evidence type="ECO:0000313" key="8">
    <source>
        <dbReference type="EMBL" id="ALS21104.1"/>
    </source>
</evidence>
<dbReference type="PATRIC" id="fig|162209.4.peg.765"/>
<dbReference type="SUPFAM" id="SSF161098">
    <property type="entry name" value="MetI-like"/>
    <property type="match status" value="1"/>
</dbReference>
<evidence type="ECO:0000256" key="2">
    <source>
        <dbReference type="ARBA" id="ARBA00022448"/>
    </source>
</evidence>
<evidence type="ECO:0000256" key="3">
    <source>
        <dbReference type="ARBA" id="ARBA00022475"/>
    </source>
</evidence>
<dbReference type="STRING" id="162209.IJ22_07200"/>
<keyword evidence="5 7" id="KW-1133">Transmembrane helix</keyword>
<dbReference type="OrthoDB" id="9797472at2"/>
<feature type="transmembrane region" description="Helical" evidence="7">
    <location>
        <begin position="126"/>
        <end position="159"/>
    </location>
</feature>
<sequence length="303" mass="32627">MQAIRKERRSTWHLVLALFYRNKVAMTAAAVILLITVASLLAPWIAPYPPNDGDGSLRLAPPGTPGHLLGLDDQGRDILSRLLWGGRLSLISAVVPVVISAVISLLLGIVAGYYRGFIGETIMRVLDIFFAFPAVLLSIAITAILGTGLFNVMLAMVIVRIPYMTRVVYTDTVIECQKEYIESAIALGAGGMHVLFRQLLPNVLTSLVVYATTLTGVTIITIAGLSFFGLGVQPPDADWGRMTSDGRTVLMQGAPHVTLFPGLMILIVSLAFSLLGDGLRDALDPQRITAASGKKRRMVSTVE</sequence>
<keyword evidence="9" id="KW-1185">Reference proteome</keyword>
<reference evidence="8 9" key="2">
    <citation type="journal article" date="2016" name="Genome Announc.">
        <title>Complete Genome Sequences of Two Interactive Moderate Thermophiles, Paenibacillus napthalenovorans 32O-Y and Paenibacillus sp. 32O-W.</title>
        <authorList>
            <person name="Butler R.R.III."/>
            <person name="Wang J."/>
            <person name="Stark B.C."/>
            <person name="Pombert J.F."/>
        </authorList>
    </citation>
    <scope>NUCLEOTIDE SEQUENCE [LARGE SCALE GENOMIC DNA]</scope>
    <source>
        <strain evidence="8 9">32O-Y</strain>
    </source>
</reference>
<dbReference type="GO" id="GO:0005886">
    <property type="term" value="C:plasma membrane"/>
    <property type="evidence" value="ECO:0007669"/>
    <property type="project" value="UniProtKB-SubCell"/>
</dbReference>
<gene>
    <name evidence="8" type="ORF">IJ22_07200</name>
</gene>
<proteinExistence type="inferred from homology"/>
<keyword evidence="4 7" id="KW-0812">Transmembrane</keyword>
<dbReference type="EMBL" id="CP013652">
    <property type="protein sequence ID" value="ALS21104.1"/>
    <property type="molecule type" value="Genomic_DNA"/>
</dbReference>
<reference evidence="9" key="1">
    <citation type="submission" date="2015-12" db="EMBL/GenBank/DDBJ databases">
        <title>Complete genome sequences of two moderately thermophilic Paenibacillus species.</title>
        <authorList>
            <person name="Butler R.III."/>
            <person name="Wang J."/>
            <person name="Stark B.C."/>
            <person name="Pombert J.-F."/>
        </authorList>
    </citation>
    <scope>NUCLEOTIDE SEQUENCE [LARGE SCALE GENOMIC DNA]</scope>
    <source>
        <strain evidence="9">32O-Y</strain>
    </source>
</reference>
<organism evidence="8 9">
    <name type="scientific">Paenibacillus naphthalenovorans</name>
    <dbReference type="NCBI Taxonomy" id="162209"/>
    <lineage>
        <taxon>Bacteria</taxon>
        <taxon>Bacillati</taxon>
        <taxon>Bacillota</taxon>
        <taxon>Bacilli</taxon>
        <taxon>Bacillales</taxon>
        <taxon>Paenibacillaceae</taxon>
        <taxon>Paenibacillus</taxon>
    </lineage>
</organism>
<dbReference type="KEGG" id="pnp:IJ22_07200"/>
<keyword evidence="3" id="KW-1003">Cell membrane</keyword>
<dbReference type="GO" id="GO:0055085">
    <property type="term" value="P:transmembrane transport"/>
    <property type="evidence" value="ECO:0007669"/>
    <property type="project" value="InterPro"/>
</dbReference>
<dbReference type="Pfam" id="PF00528">
    <property type="entry name" value="BPD_transp_1"/>
    <property type="match status" value="1"/>
</dbReference>
<protein>
    <submittedName>
        <fullName evidence="8">Glutathione ABC transporter permease</fullName>
    </submittedName>
</protein>
<comment type="similarity">
    <text evidence="7">Belongs to the binding-protein-dependent transport system permease family.</text>
</comment>
<dbReference type="PROSITE" id="PS50928">
    <property type="entry name" value="ABC_TM1"/>
    <property type="match status" value="1"/>
</dbReference>
<keyword evidence="2 7" id="KW-0813">Transport</keyword>